<sequence length="321" mass="35770">MKRALLALWMGIGLTPTHHFSALAGTDYKIYKPDFSPFEAKAKAWQEWEALGKKGRTTGYTKEILDKKLKLVKPILDANPKWADGHWLYASTLMQIGETQSAQDKASLKRTRAQLAEARDYSKKCLNLQPDLAVCKFFYASAIAKIGTIDGVMASLGKGKLVLNTWLEVYDSDQEYIFKDGYSLQGIVRYALGIFYRVVPDFFLLRWFFGFSGDIDKAVAMHRESLGFTGADGACSKMMLAVAMLCKSEGDKKDKLTGEAFSLLDEIAATPKTEDQSAMVCINDAPRVKKKPGDACGYTKAQVQSRDEETMKAQMKKNNDS</sequence>
<feature type="region of interest" description="Disordered" evidence="1">
    <location>
        <begin position="300"/>
        <end position="321"/>
    </location>
</feature>
<keyword evidence="3" id="KW-1185">Reference proteome</keyword>
<dbReference type="Proteomes" id="UP000192907">
    <property type="component" value="Unassembled WGS sequence"/>
</dbReference>
<accession>A0A1Y6CMU7</accession>
<reference evidence="3" key="1">
    <citation type="submission" date="2017-04" db="EMBL/GenBank/DDBJ databases">
        <authorList>
            <person name="Varghese N."/>
            <person name="Submissions S."/>
        </authorList>
    </citation>
    <scope>NUCLEOTIDE SEQUENCE [LARGE SCALE GENOMIC DNA]</scope>
    <source>
        <strain evidence="3">RKEM611</strain>
    </source>
</reference>
<dbReference type="SUPFAM" id="SSF48452">
    <property type="entry name" value="TPR-like"/>
    <property type="match status" value="1"/>
</dbReference>
<dbReference type="InterPro" id="IPR011990">
    <property type="entry name" value="TPR-like_helical_dom_sf"/>
</dbReference>
<evidence type="ECO:0000313" key="2">
    <source>
        <dbReference type="EMBL" id="SMF78417.1"/>
    </source>
</evidence>
<dbReference type="EMBL" id="FWZT01000032">
    <property type="protein sequence ID" value="SMF78417.1"/>
    <property type="molecule type" value="Genomic_DNA"/>
</dbReference>
<feature type="compositionally biased region" description="Basic and acidic residues" evidence="1">
    <location>
        <begin position="305"/>
        <end position="321"/>
    </location>
</feature>
<dbReference type="RefSeq" id="WP_132325385.1">
    <property type="nucleotide sequence ID" value="NZ_FWZT01000032.1"/>
</dbReference>
<evidence type="ECO:0000313" key="3">
    <source>
        <dbReference type="Proteomes" id="UP000192907"/>
    </source>
</evidence>
<evidence type="ECO:0008006" key="4">
    <source>
        <dbReference type="Google" id="ProtNLM"/>
    </source>
</evidence>
<name>A0A1Y6CMU7_9BACT</name>
<organism evidence="2 3">
    <name type="scientific">Pseudobacteriovorax antillogorgiicola</name>
    <dbReference type="NCBI Taxonomy" id="1513793"/>
    <lineage>
        <taxon>Bacteria</taxon>
        <taxon>Pseudomonadati</taxon>
        <taxon>Bdellovibrionota</taxon>
        <taxon>Oligoflexia</taxon>
        <taxon>Oligoflexales</taxon>
        <taxon>Pseudobacteriovoracaceae</taxon>
        <taxon>Pseudobacteriovorax</taxon>
    </lineage>
</organism>
<proteinExistence type="predicted"/>
<dbReference type="AlphaFoldDB" id="A0A1Y6CMU7"/>
<evidence type="ECO:0000256" key="1">
    <source>
        <dbReference type="SAM" id="MobiDB-lite"/>
    </source>
</evidence>
<protein>
    <recommendedName>
        <fullName evidence="4">Tetratricopeptide repeat protein</fullName>
    </recommendedName>
</protein>
<gene>
    <name evidence="2" type="ORF">SAMN06296036_13259</name>
</gene>